<dbReference type="InterPro" id="IPR023772">
    <property type="entry name" value="DNA-bd_HTH_TetR-type_CS"/>
</dbReference>
<dbReference type="KEGG" id="nwl:NWFMUON74_27640"/>
<reference evidence="6 7" key="1">
    <citation type="submission" date="2020-08" db="EMBL/GenBank/DDBJ databases">
        <title>Genome Sequencing of Nocardia wallacei strain FMUON74 and assembly.</title>
        <authorList>
            <person name="Toyokawa M."/>
            <person name="Uesaka K."/>
        </authorList>
    </citation>
    <scope>NUCLEOTIDE SEQUENCE [LARGE SCALE GENOMIC DNA]</scope>
    <source>
        <strain evidence="6 7">FMUON74</strain>
    </source>
</reference>
<evidence type="ECO:0000256" key="1">
    <source>
        <dbReference type="ARBA" id="ARBA00023015"/>
    </source>
</evidence>
<keyword evidence="2 4" id="KW-0238">DNA-binding</keyword>
<dbReference type="PANTHER" id="PTHR30055">
    <property type="entry name" value="HTH-TYPE TRANSCRIPTIONAL REGULATOR RUTR"/>
    <property type="match status" value="1"/>
</dbReference>
<dbReference type="PRINTS" id="PR00455">
    <property type="entry name" value="HTHTETR"/>
</dbReference>
<keyword evidence="3" id="KW-0804">Transcription</keyword>
<keyword evidence="7" id="KW-1185">Reference proteome</keyword>
<feature type="DNA-binding region" description="H-T-H motif" evidence="4">
    <location>
        <begin position="33"/>
        <end position="52"/>
    </location>
</feature>
<organism evidence="6 7">
    <name type="scientific">Nocardia wallacei</name>
    <dbReference type="NCBI Taxonomy" id="480035"/>
    <lineage>
        <taxon>Bacteria</taxon>
        <taxon>Bacillati</taxon>
        <taxon>Actinomycetota</taxon>
        <taxon>Actinomycetes</taxon>
        <taxon>Mycobacteriales</taxon>
        <taxon>Nocardiaceae</taxon>
        <taxon>Nocardia</taxon>
    </lineage>
</organism>
<feature type="domain" description="HTH tetR-type" evidence="5">
    <location>
        <begin position="10"/>
        <end position="70"/>
    </location>
</feature>
<dbReference type="GO" id="GO:0000976">
    <property type="term" value="F:transcription cis-regulatory region binding"/>
    <property type="evidence" value="ECO:0007669"/>
    <property type="project" value="TreeGrafter"/>
</dbReference>
<name>A0A7G1KI46_9NOCA</name>
<dbReference type="PANTHER" id="PTHR30055:SF234">
    <property type="entry name" value="HTH-TYPE TRANSCRIPTIONAL REGULATOR BETI"/>
    <property type="match status" value="1"/>
</dbReference>
<evidence type="ECO:0000259" key="5">
    <source>
        <dbReference type="PROSITE" id="PS50977"/>
    </source>
</evidence>
<dbReference type="GeneID" id="80347314"/>
<keyword evidence="1" id="KW-0805">Transcription regulation</keyword>
<dbReference type="SUPFAM" id="SSF46689">
    <property type="entry name" value="Homeodomain-like"/>
    <property type="match status" value="1"/>
</dbReference>
<evidence type="ECO:0000313" key="6">
    <source>
        <dbReference type="EMBL" id="BCK54992.1"/>
    </source>
</evidence>
<evidence type="ECO:0000256" key="4">
    <source>
        <dbReference type="PROSITE-ProRule" id="PRU00335"/>
    </source>
</evidence>
<dbReference type="InterPro" id="IPR050109">
    <property type="entry name" value="HTH-type_TetR-like_transc_reg"/>
</dbReference>
<dbReference type="FunFam" id="1.10.10.60:FF:000141">
    <property type="entry name" value="TetR family transcriptional regulator"/>
    <property type="match status" value="1"/>
</dbReference>
<gene>
    <name evidence="6" type="ORF">NWFMUON74_27640</name>
</gene>
<dbReference type="Proteomes" id="UP000516173">
    <property type="component" value="Chromosome"/>
</dbReference>
<dbReference type="Gene3D" id="1.10.357.10">
    <property type="entry name" value="Tetracycline Repressor, domain 2"/>
    <property type="match status" value="1"/>
</dbReference>
<dbReference type="GO" id="GO:0045892">
    <property type="term" value="P:negative regulation of DNA-templated transcription"/>
    <property type="evidence" value="ECO:0007669"/>
    <property type="project" value="UniProtKB-ARBA"/>
</dbReference>
<evidence type="ECO:0000313" key="7">
    <source>
        <dbReference type="Proteomes" id="UP000516173"/>
    </source>
</evidence>
<sequence length="206" mass="22306">MPGLREQKKQFTRQAISEAAIALFLEAGYEQTSVAAVAAAAGVSRRTLFSYFPAKEDLVLHRVADHEGEAARVVRARPARWTPLAALRAHFLAGLDRRDPVTGLCDDADVLALYRLINANPVLTNGLQALRRRDAALLADALRETTNADVLPARLAAAQFATTQHLLADDNVRHLGAGRSADERHPGAVADAEVAFGLLRNGLRKF</sequence>
<proteinExistence type="predicted"/>
<accession>A0A7G1KI46</accession>
<dbReference type="RefSeq" id="WP_187688170.1">
    <property type="nucleotide sequence ID" value="NZ_AP023396.1"/>
</dbReference>
<evidence type="ECO:0000256" key="3">
    <source>
        <dbReference type="ARBA" id="ARBA00023163"/>
    </source>
</evidence>
<evidence type="ECO:0000256" key="2">
    <source>
        <dbReference type="ARBA" id="ARBA00023125"/>
    </source>
</evidence>
<dbReference type="PROSITE" id="PS50977">
    <property type="entry name" value="HTH_TETR_2"/>
    <property type="match status" value="1"/>
</dbReference>
<dbReference type="InterPro" id="IPR001647">
    <property type="entry name" value="HTH_TetR"/>
</dbReference>
<protein>
    <submittedName>
        <fullName evidence="6">TetR family transcriptional regulator</fullName>
    </submittedName>
</protein>
<dbReference type="PROSITE" id="PS01081">
    <property type="entry name" value="HTH_TETR_1"/>
    <property type="match status" value="1"/>
</dbReference>
<dbReference type="AlphaFoldDB" id="A0A7G1KI46"/>
<dbReference type="GO" id="GO:0003700">
    <property type="term" value="F:DNA-binding transcription factor activity"/>
    <property type="evidence" value="ECO:0007669"/>
    <property type="project" value="TreeGrafter"/>
</dbReference>
<dbReference type="Pfam" id="PF00440">
    <property type="entry name" value="TetR_N"/>
    <property type="match status" value="1"/>
</dbReference>
<dbReference type="EMBL" id="AP023396">
    <property type="protein sequence ID" value="BCK54992.1"/>
    <property type="molecule type" value="Genomic_DNA"/>
</dbReference>
<dbReference type="InterPro" id="IPR009057">
    <property type="entry name" value="Homeodomain-like_sf"/>
</dbReference>